<keyword evidence="3" id="KW-1185">Reference proteome</keyword>
<comment type="caution">
    <text evidence="2">The sequence shown here is derived from an EMBL/GenBank/DDBJ whole genome shotgun (WGS) entry which is preliminary data.</text>
</comment>
<gene>
    <name evidence="2" type="ORF">DCHRY22_LOCUS13603</name>
</gene>
<name>A0A8J2VVR4_9NEOP</name>
<sequence>MERRLPNTRDSTDRRAARGALMTDHLTCNTTHRLVSFIGTVHRQTDRRSCLVWLVPLVGAAPATAAAAPALLAALVTCYNESHDILGPHTP</sequence>
<keyword evidence="1" id="KW-0812">Transmembrane</keyword>
<proteinExistence type="predicted"/>
<dbReference type="AlphaFoldDB" id="A0A8J2VVR4"/>
<dbReference type="Proteomes" id="UP000789524">
    <property type="component" value="Unassembled WGS sequence"/>
</dbReference>
<feature type="transmembrane region" description="Helical" evidence="1">
    <location>
        <begin position="51"/>
        <end position="76"/>
    </location>
</feature>
<organism evidence="2 3">
    <name type="scientific">Danaus chrysippus</name>
    <name type="common">African queen</name>
    <dbReference type="NCBI Taxonomy" id="151541"/>
    <lineage>
        <taxon>Eukaryota</taxon>
        <taxon>Metazoa</taxon>
        <taxon>Ecdysozoa</taxon>
        <taxon>Arthropoda</taxon>
        <taxon>Hexapoda</taxon>
        <taxon>Insecta</taxon>
        <taxon>Pterygota</taxon>
        <taxon>Neoptera</taxon>
        <taxon>Endopterygota</taxon>
        <taxon>Lepidoptera</taxon>
        <taxon>Glossata</taxon>
        <taxon>Ditrysia</taxon>
        <taxon>Papilionoidea</taxon>
        <taxon>Nymphalidae</taxon>
        <taxon>Danainae</taxon>
        <taxon>Danaini</taxon>
        <taxon>Danaina</taxon>
        <taxon>Danaus</taxon>
        <taxon>Anosia</taxon>
    </lineage>
</organism>
<evidence type="ECO:0000313" key="3">
    <source>
        <dbReference type="Proteomes" id="UP000789524"/>
    </source>
</evidence>
<evidence type="ECO:0000256" key="1">
    <source>
        <dbReference type="SAM" id="Phobius"/>
    </source>
</evidence>
<keyword evidence="1" id="KW-0472">Membrane</keyword>
<accession>A0A8J2VVR4</accession>
<protein>
    <submittedName>
        <fullName evidence="2">(African queen) hypothetical protein</fullName>
    </submittedName>
</protein>
<evidence type="ECO:0000313" key="2">
    <source>
        <dbReference type="EMBL" id="CAG9580272.1"/>
    </source>
</evidence>
<keyword evidence="1" id="KW-1133">Transmembrane helix</keyword>
<dbReference type="EMBL" id="CAKASE010000079">
    <property type="protein sequence ID" value="CAG9580272.1"/>
    <property type="molecule type" value="Genomic_DNA"/>
</dbReference>
<reference evidence="2" key="1">
    <citation type="submission" date="2021-09" db="EMBL/GenBank/DDBJ databases">
        <authorList>
            <person name="Martin H S."/>
        </authorList>
    </citation>
    <scope>NUCLEOTIDE SEQUENCE</scope>
</reference>